<dbReference type="PANTHER" id="PTHR16290:SF0">
    <property type="entry name" value="DECAPPING PROTEIN 1, ISOFORM A"/>
    <property type="match status" value="1"/>
</dbReference>
<dbReference type="PANTHER" id="PTHR16290">
    <property type="entry name" value="TRANSCRIPTION FACTOR SMIF DECAPPING ENZYME DCP1"/>
    <property type="match status" value="1"/>
</dbReference>
<dbReference type="InterPro" id="IPR010334">
    <property type="entry name" value="Dcp1"/>
</dbReference>
<dbReference type="FunFam" id="2.30.29.30:FF:000444">
    <property type="entry name" value="Decapping enzyme Dcp1, putative"/>
    <property type="match status" value="1"/>
</dbReference>
<feature type="region of interest" description="Disordered" evidence="5">
    <location>
        <begin position="258"/>
        <end position="291"/>
    </location>
</feature>
<evidence type="ECO:0000313" key="6">
    <source>
        <dbReference type="EMBL" id="CAG8055359.1"/>
    </source>
</evidence>
<evidence type="ECO:0000256" key="4">
    <source>
        <dbReference type="ARBA" id="ARBA00022664"/>
    </source>
</evidence>
<evidence type="ECO:0000256" key="5">
    <source>
        <dbReference type="SAM" id="MobiDB-lite"/>
    </source>
</evidence>
<name>A0A9W4MP26_PENOL</name>
<dbReference type="Pfam" id="PF06058">
    <property type="entry name" value="DCP1"/>
    <property type="match status" value="1"/>
</dbReference>
<comment type="similarity">
    <text evidence="2">Belongs to the DCP1 family.</text>
</comment>
<evidence type="ECO:0000256" key="2">
    <source>
        <dbReference type="ARBA" id="ARBA00008778"/>
    </source>
</evidence>
<dbReference type="GO" id="GO:0000290">
    <property type="term" value="P:deadenylation-dependent decapping of nuclear-transcribed mRNA"/>
    <property type="evidence" value="ECO:0007669"/>
    <property type="project" value="InterPro"/>
</dbReference>
<dbReference type="Proteomes" id="UP001153618">
    <property type="component" value="Unassembled WGS sequence"/>
</dbReference>
<dbReference type="AlphaFoldDB" id="A0A9W4MP26"/>
<dbReference type="GO" id="GO:0031087">
    <property type="term" value="P:deadenylation-independent decapping of nuclear-transcribed mRNA"/>
    <property type="evidence" value="ECO:0007669"/>
    <property type="project" value="TreeGrafter"/>
</dbReference>
<dbReference type="GO" id="GO:0008047">
    <property type="term" value="F:enzyme activator activity"/>
    <property type="evidence" value="ECO:0007669"/>
    <property type="project" value="InterPro"/>
</dbReference>
<reference evidence="6" key="1">
    <citation type="submission" date="2021-07" db="EMBL/GenBank/DDBJ databases">
        <authorList>
            <person name="Branca A.L. A."/>
        </authorList>
    </citation>
    <scope>NUCLEOTIDE SEQUENCE</scope>
</reference>
<keyword evidence="3" id="KW-0963">Cytoplasm</keyword>
<evidence type="ECO:0000313" key="7">
    <source>
        <dbReference type="Proteomes" id="UP001153618"/>
    </source>
</evidence>
<dbReference type="OrthoDB" id="440673at2759"/>
<accession>A0A9W4MP26</accession>
<dbReference type="Gene3D" id="2.30.29.30">
    <property type="entry name" value="Pleckstrin-homology domain (PH domain)/Phosphotyrosine-binding domain (PTB)"/>
    <property type="match status" value="1"/>
</dbReference>
<keyword evidence="4" id="KW-0507">mRNA processing</keyword>
<gene>
    <name evidence="6" type="ORF">POLS_LOCUS3386</name>
</gene>
<dbReference type="GO" id="GO:0003729">
    <property type="term" value="F:mRNA binding"/>
    <property type="evidence" value="ECO:0007669"/>
    <property type="project" value="TreeGrafter"/>
</dbReference>
<protein>
    <recommendedName>
        <fullName evidence="8">Decapping enzyme Dcp1</fullName>
    </recommendedName>
</protein>
<dbReference type="CDD" id="cd13182">
    <property type="entry name" value="EVH1-like_Dcp1"/>
    <property type="match status" value="1"/>
</dbReference>
<comment type="caution">
    <text evidence="6">The sequence shown here is derived from an EMBL/GenBank/DDBJ whole genome shotgun (WGS) entry which is preliminary data.</text>
</comment>
<keyword evidence="7" id="KW-1185">Reference proteome</keyword>
<dbReference type="EMBL" id="CAJVOS010000016">
    <property type="protein sequence ID" value="CAG8055359.1"/>
    <property type="molecule type" value="Genomic_DNA"/>
</dbReference>
<dbReference type="InterPro" id="IPR011993">
    <property type="entry name" value="PH-like_dom_sf"/>
</dbReference>
<dbReference type="SUPFAM" id="SSF50729">
    <property type="entry name" value="PH domain-like"/>
    <property type="match status" value="1"/>
</dbReference>
<organism evidence="6 7">
    <name type="scientific">Penicillium olsonii</name>
    <dbReference type="NCBI Taxonomy" id="99116"/>
    <lineage>
        <taxon>Eukaryota</taxon>
        <taxon>Fungi</taxon>
        <taxon>Dikarya</taxon>
        <taxon>Ascomycota</taxon>
        <taxon>Pezizomycotina</taxon>
        <taxon>Eurotiomycetes</taxon>
        <taxon>Eurotiomycetidae</taxon>
        <taxon>Eurotiales</taxon>
        <taxon>Aspergillaceae</taxon>
        <taxon>Penicillium</taxon>
    </lineage>
</organism>
<dbReference type="GO" id="GO:0006397">
    <property type="term" value="P:mRNA processing"/>
    <property type="evidence" value="ECO:0007669"/>
    <property type="project" value="UniProtKB-KW"/>
</dbReference>
<evidence type="ECO:0008006" key="8">
    <source>
        <dbReference type="Google" id="ProtNLM"/>
    </source>
</evidence>
<evidence type="ECO:0000256" key="3">
    <source>
        <dbReference type="ARBA" id="ARBA00022490"/>
    </source>
</evidence>
<sequence>MTTRKGRRQNNHNPVNLTDYESDVAYYSDMPQQPAPALRSNEELNLSVIRRHKPSVTNILSLAHYSVIYIFSPTSNQWEKSGVEGSLFVCQESLGDLGEHRYTAFVLNRRGLNNFDLPLTDGENVEVTDDYVIIKADESAEGASDTPAVPGNQAIPRIYGIWIYCEPPPNSSADNRTVNAKMIEDCAAHAGYSMQVAREHLEAVQQNSLHAAAAAATTQAAPLEEVQASEPMGRQVSLKDLFGQQRAQDDGWTVRAHHLPAQHPPQPQHTYGGMMPQHIPVHPPPPQPQGDVLGDLFRRAGLAYQGPAGY</sequence>
<evidence type="ECO:0000256" key="1">
    <source>
        <dbReference type="ARBA" id="ARBA00004496"/>
    </source>
</evidence>
<comment type="subcellular location">
    <subcellularLocation>
        <location evidence="1">Cytoplasm</location>
    </subcellularLocation>
</comment>
<proteinExistence type="inferred from homology"/>
<dbReference type="GO" id="GO:0000932">
    <property type="term" value="C:P-body"/>
    <property type="evidence" value="ECO:0007669"/>
    <property type="project" value="TreeGrafter"/>
</dbReference>